<reference evidence="1 2" key="1">
    <citation type="submission" date="2017-11" db="EMBL/GenBank/DDBJ databases">
        <title>Evolution of Phototrophy in the Chloroflexi Phylum Driven by Horizontal Gene Transfer.</title>
        <authorList>
            <person name="Ward L.M."/>
            <person name="Hemp J."/>
            <person name="Shih P.M."/>
            <person name="Mcglynn S.E."/>
            <person name="Fischer W."/>
        </authorList>
    </citation>
    <scope>NUCLEOTIDE SEQUENCE [LARGE SCALE GENOMIC DNA]</scope>
    <source>
        <strain evidence="1">JP3_13</strain>
    </source>
</reference>
<sequence>MQSKGVADEEFASTALIRIDCCNQQALPIRAEVFQREFAISRQQVACGWLGVRRRSIDEGDAESLWRGLVGLDHKDDCFIFAGVDGTCRHWLVHESA</sequence>
<dbReference type="Proteomes" id="UP000229681">
    <property type="component" value="Unassembled WGS sequence"/>
</dbReference>
<organism evidence="1 2">
    <name type="scientific">Candidatus Thermofonsia Clade 1 bacterium</name>
    <dbReference type="NCBI Taxonomy" id="2364210"/>
    <lineage>
        <taxon>Bacteria</taxon>
        <taxon>Bacillati</taxon>
        <taxon>Chloroflexota</taxon>
        <taxon>Candidatus Thermofontia</taxon>
        <taxon>Candidatus Thermofonsia Clade 1</taxon>
    </lineage>
</organism>
<evidence type="ECO:0000313" key="1">
    <source>
        <dbReference type="EMBL" id="PJF36687.1"/>
    </source>
</evidence>
<evidence type="ECO:0000313" key="2">
    <source>
        <dbReference type="Proteomes" id="UP000229681"/>
    </source>
</evidence>
<dbReference type="EMBL" id="PGTM01000037">
    <property type="protein sequence ID" value="PJF36687.1"/>
    <property type="molecule type" value="Genomic_DNA"/>
</dbReference>
<name>A0A2M8PGK1_9CHLR</name>
<protein>
    <submittedName>
        <fullName evidence="1">Uncharacterized protein</fullName>
    </submittedName>
</protein>
<comment type="caution">
    <text evidence="1">The sequence shown here is derived from an EMBL/GenBank/DDBJ whole genome shotgun (WGS) entry which is preliminary data.</text>
</comment>
<proteinExistence type="predicted"/>
<accession>A0A2M8PGK1</accession>
<dbReference type="AlphaFoldDB" id="A0A2M8PGK1"/>
<gene>
    <name evidence="1" type="ORF">CUN49_04125</name>
</gene>